<dbReference type="GO" id="GO:0005524">
    <property type="term" value="F:ATP binding"/>
    <property type="evidence" value="ECO:0007669"/>
    <property type="project" value="UniProtKB-KW"/>
</dbReference>
<dbReference type="AlphaFoldDB" id="A0A1X7AAA0"/>
<gene>
    <name evidence="4" type="primary">minD_4</name>
    <name evidence="4" type="ORF">ROG8370_03641</name>
</gene>
<dbReference type="PANTHER" id="PTHR43384">
    <property type="entry name" value="SEPTUM SITE-DETERMINING PROTEIN MIND HOMOLOG, CHLOROPLASTIC-RELATED"/>
    <property type="match status" value="1"/>
</dbReference>
<dbReference type="GO" id="GO:0009898">
    <property type="term" value="C:cytoplasmic side of plasma membrane"/>
    <property type="evidence" value="ECO:0007669"/>
    <property type="project" value="TreeGrafter"/>
</dbReference>
<reference evidence="5" key="1">
    <citation type="submission" date="2017-03" db="EMBL/GenBank/DDBJ databases">
        <authorList>
            <person name="Rodrigo-Torres L."/>
            <person name="Arahal R.D."/>
            <person name="Lucena T."/>
        </authorList>
    </citation>
    <scope>NUCLEOTIDE SEQUENCE [LARGE SCALE GENOMIC DNA]</scope>
    <source>
        <strain evidence="5">CECT 8370</strain>
    </source>
</reference>
<dbReference type="Proteomes" id="UP000194012">
    <property type="component" value="Unassembled WGS sequence"/>
</dbReference>
<dbReference type="InterPro" id="IPR027417">
    <property type="entry name" value="P-loop_NTPase"/>
</dbReference>
<evidence type="ECO:0000256" key="2">
    <source>
        <dbReference type="ARBA" id="ARBA00022840"/>
    </source>
</evidence>
<proteinExistence type="predicted"/>
<evidence type="ECO:0000313" key="4">
    <source>
        <dbReference type="EMBL" id="SLN73917.1"/>
    </source>
</evidence>
<dbReference type="Gene3D" id="3.40.50.300">
    <property type="entry name" value="P-loop containing nucleotide triphosphate hydrolases"/>
    <property type="match status" value="1"/>
</dbReference>
<evidence type="ECO:0000256" key="1">
    <source>
        <dbReference type="ARBA" id="ARBA00022741"/>
    </source>
</evidence>
<protein>
    <submittedName>
        <fullName evidence="4">Septum site-determining protein MinD</fullName>
    </submittedName>
</protein>
<organism evidence="4 5">
    <name type="scientific">Roseovarius gaetbuli</name>
    <dbReference type="NCBI Taxonomy" id="1356575"/>
    <lineage>
        <taxon>Bacteria</taxon>
        <taxon>Pseudomonadati</taxon>
        <taxon>Pseudomonadota</taxon>
        <taxon>Alphaproteobacteria</taxon>
        <taxon>Rhodobacterales</taxon>
        <taxon>Roseobacteraceae</taxon>
        <taxon>Roseovarius</taxon>
    </lineage>
</organism>
<dbReference type="InterPro" id="IPR050625">
    <property type="entry name" value="ParA/MinD_ATPase"/>
</dbReference>
<keyword evidence="2" id="KW-0067">ATP-binding</keyword>
<accession>A0A1X7AAA0</accession>
<dbReference type="RefSeq" id="WP_085828550.1">
    <property type="nucleotide sequence ID" value="NZ_FWFJ01000058.1"/>
</dbReference>
<dbReference type="GO" id="GO:0005829">
    <property type="term" value="C:cytosol"/>
    <property type="evidence" value="ECO:0007669"/>
    <property type="project" value="TreeGrafter"/>
</dbReference>
<evidence type="ECO:0000259" key="3">
    <source>
        <dbReference type="Pfam" id="PF13614"/>
    </source>
</evidence>
<name>A0A1X7AAA0_9RHOB</name>
<dbReference type="GO" id="GO:0051782">
    <property type="term" value="P:negative regulation of cell division"/>
    <property type="evidence" value="ECO:0007669"/>
    <property type="project" value="TreeGrafter"/>
</dbReference>
<dbReference type="SUPFAM" id="SSF52540">
    <property type="entry name" value="P-loop containing nucleoside triphosphate hydrolases"/>
    <property type="match status" value="1"/>
</dbReference>
<dbReference type="OrthoDB" id="8281972at2"/>
<evidence type="ECO:0000313" key="5">
    <source>
        <dbReference type="Proteomes" id="UP000194012"/>
    </source>
</evidence>
<keyword evidence="1" id="KW-0547">Nucleotide-binding</keyword>
<dbReference type="InterPro" id="IPR025669">
    <property type="entry name" value="AAA_dom"/>
</dbReference>
<dbReference type="PANTHER" id="PTHR43384:SF6">
    <property type="entry name" value="SEPTUM SITE-DETERMINING PROTEIN MIND HOMOLOG, CHLOROPLASTIC"/>
    <property type="match status" value="1"/>
</dbReference>
<dbReference type="EMBL" id="FWFJ01000058">
    <property type="protein sequence ID" value="SLN73917.1"/>
    <property type="molecule type" value="Genomic_DNA"/>
</dbReference>
<keyword evidence="5" id="KW-1185">Reference proteome</keyword>
<dbReference type="GO" id="GO:0016887">
    <property type="term" value="F:ATP hydrolysis activity"/>
    <property type="evidence" value="ECO:0007669"/>
    <property type="project" value="TreeGrafter"/>
</dbReference>
<sequence length="259" mass="28085">MRPELREAQTGAPHMQYAAPSRNGTVLAIAQTRGGIGATTLALNLASMLSPPTSRRDKTLVAKVALLDLDFQNGDAAASLDIDDNGALIQLLKTRALADAAFLKAAMVPYKDRFDVLPNPVEFAPFDAMTSEMVAQLVIELRHMYDHVIISLPRAMIQWIEPILARADQLFLVTDTSVTGIRQARRLIDFCAEDNPGLPIEIVVSKEKKPMSFPKAVKEATEPLPAGAGRISDVLFQVLKMGWLPPSPDGIAMCQDGGL</sequence>
<feature type="domain" description="AAA" evidence="3">
    <location>
        <begin position="25"/>
        <end position="189"/>
    </location>
</feature>
<dbReference type="Pfam" id="PF13614">
    <property type="entry name" value="AAA_31"/>
    <property type="match status" value="1"/>
</dbReference>